<sequence length="74" mass="8208">MEQGSDAALIKRAIKAYLRSGSPDQPGKDSLIREADGQRYVLVRNKAGLMAVYLVMGTTSVQRVREWPESLDIT</sequence>
<dbReference type="AlphaFoldDB" id="A0A7Y9IYF9"/>
<dbReference type="Proteomes" id="UP000542125">
    <property type="component" value="Unassembled WGS sequence"/>
</dbReference>
<evidence type="ECO:0000313" key="2">
    <source>
        <dbReference type="Proteomes" id="UP000542125"/>
    </source>
</evidence>
<dbReference type="RefSeq" id="WP_179588165.1">
    <property type="nucleotide sequence ID" value="NZ_JACBYR010000001.1"/>
</dbReference>
<accession>A0A7Y9IYF9</accession>
<reference evidence="1 2" key="1">
    <citation type="submission" date="2020-07" db="EMBL/GenBank/DDBJ databases">
        <title>Genomic Encyclopedia of Type Strains, Phase IV (KMG-V): Genome sequencing to study the core and pangenomes of soil and plant-associated prokaryotes.</title>
        <authorList>
            <person name="Whitman W."/>
        </authorList>
    </citation>
    <scope>NUCLEOTIDE SEQUENCE [LARGE SCALE GENOMIC DNA]</scope>
    <source>
        <strain evidence="1 2">SAS40</strain>
    </source>
</reference>
<dbReference type="EMBL" id="JACBYR010000001">
    <property type="protein sequence ID" value="NYE84484.1"/>
    <property type="molecule type" value="Genomic_DNA"/>
</dbReference>
<comment type="caution">
    <text evidence="1">The sequence shown here is derived from an EMBL/GenBank/DDBJ whole genome shotgun (WGS) entry which is preliminary data.</text>
</comment>
<organism evidence="1 2">
    <name type="scientific">Pigmentiphaga litoralis</name>
    <dbReference type="NCBI Taxonomy" id="516702"/>
    <lineage>
        <taxon>Bacteria</taxon>
        <taxon>Pseudomonadati</taxon>
        <taxon>Pseudomonadota</taxon>
        <taxon>Betaproteobacteria</taxon>
        <taxon>Burkholderiales</taxon>
        <taxon>Alcaligenaceae</taxon>
        <taxon>Pigmentiphaga</taxon>
    </lineage>
</organism>
<keyword evidence="2" id="KW-1185">Reference proteome</keyword>
<evidence type="ECO:0000313" key="1">
    <source>
        <dbReference type="EMBL" id="NYE84484.1"/>
    </source>
</evidence>
<name>A0A7Y9IYF9_9BURK</name>
<gene>
    <name evidence="1" type="ORF">FHW18_003755</name>
</gene>
<proteinExistence type="predicted"/>
<protein>
    <submittedName>
        <fullName evidence="1">Uncharacterized protein</fullName>
    </submittedName>
</protein>